<evidence type="ECO:0000313" key="2">
    <source>
        <dbReference type="EMBL" id="SUA42473.1"/>
    </source>
</evidence>
<proteinExistence type="predicted"/>
<feature type="region of interest" description="Disordered" evidence="1">
    <location>
        <begin position="1"/>
        <end position="34"/>
    </location>
</feature>
<dbReference type="EMBL" id="UGRU01000001">
    <property type="protein sequence ID" value="SUA42473.1"/>
    <property type="molecule type" value="Genomic_DNA"/>
</dbReference>
<gene>
    <name evidence="2" type="ORF">NCTC13184_01828</name>
</gene>
<evidence type="ECO:0000313" key="3">
    <source>
        <dbReference type="Proteomes" id="UP000255082"/>
    </source>
</evidence>
<dbReference type="Proteomes" id="UP000255082">
    <property type="component" value="Unassembled WGS sequence"/>
</dbReference>
<dbReference type="AlphaFoldDB" id="A0A378WQ68"/>
<reference evidence="2 3" key="1">
    <citation type="submission" date="2018-06" db="EMBL/GenBank/DDBJ databases">
        <authorList>
            <consortium name="Pathogen Informatics"/>
            <person name="Doyle S."/>
        </authorList>
    </citation>
    <scope>NUCLEOTIDE SEQUENCE [LARGE SCALE GENOMIC DNA]</scope>
    <source>
        <strain evidence="2 3">NCTC13184</strain>
    </source>
</reference>
<accession>A0A378WQ68</accession>
<sequence>MASPTRPVSQVSISTAAGSANQRRNRPAAASAVPVSDGLRRDRAALRLAAAGSLVDGVRLWIGGSDRRWGSVGWLA</sequence>
<name>A0A378WQ68_9NOCA</name>
<protein>
    <submittedName>
        <fullName evidence="2">Uncharacterized protein</fullName>
    </submittedName>
</protein>
<evidence type="ECO:0000256" key="1">
    <source>
        <dbReference type="SAM" id="MobiDB-lite"/>
    </source>
</evidence>
<feature type="compositionally biased region" description="Polar residues" evidence="1">
    <location>
        <begin position="1"/>
        <end position="22"/>
    </location>
</feature>
<organism evidence="2 3">
    <name type="scientific">Nocardia africana</name>
    <dbReference type="NCBI Taxonomy" id="134964"/>
    <lineage>
        <taxon>Bacteria</taxon>
        <taxon>Bacillati</taxon>
        <taxon>Actinomycetota</taxon>
        <taxon>Actinomycetes</taxon>
        <taxon>Mycobacteriales</taxon>
        <taxon>Nocardiaceae</taxon>
        <taxon>Nocardia</taxon>
    </lineage>
</organism>